<reference evidence="5" key="1">
    <citation type="submission" date="2021-03" db="EMBL/GenBank/DDBJ databases">
        <title>Agromyces archimandritus sp. nov., isolated from the cockroach Archimandrita tessellata.</title>
        <authorList>
            <person name="Guzman J."/>
            <person name="Ortuzar M."/>
            <person name="Poehlein A."/>
            <person name="Daniel R."/>
            <person name="Trujillo M."/>
            <person name="Vilcinskas A."/>
        </authorList>
    </citation>
    <scope>NUCLEOTIDE SEQUENCE</scope>
    <source>
        <strain evidence="5">G127AT</strain>
    </source>
</reference>
<organism evidence="5 6">
    <name type="scientific">Agromyces archimandritae</name>
    <dbReference type="NCBI Taxonomy" id="2781962"/>
    <lineage>
        <taxon>Bacteria</taxon>
        <taxon>Bacillati</taxon>
        <taxon>Actinomycetota</taxon>
        <taxon>Actinomycetes</taxon>
        <taxon>Micrococcales</taxon>
        <taxon>Microbacteriaceae</taxon>
        <taxon>Agromyces</taxon>
    </lineage>
</organism>
<keyword evidence="6" id="KW-1185">Reference proteome</keyword>
<dbReference type="SUPFAM" id="SSF56801">
    <property type="entry name" value="Acetyl-CoA synthetase-like"/>
    <property type="match status" value="1"/>
</dbReference>
<dbReference type="KEGG" id="aarc:G127AT_14260"/>
<evidence type="ECO:0000313" key="5">
    <source>
        <dbReference type="EMBL" id="QTX04417.1"/>
    </source>
</evidence>
<dbReference type="Pfam" id="PF16177">
    <property type="entry name" value="ACAS_N"/>
    <property type="match status" value="1"/>
</dbReference>
<sequence length="650" mass="68563">MSEAAARYRAEWARSHDDREAFWLDAAAALDWESAPTVALAQDAGRWSWFPDGRLNLSVNALDRHVDAGRGEQTALIFDSAMTGTQERVSYRELRERTARFAGVLRAHGVGRGDRVVVYLPMIPEAIVAMLACARIGAVHSVVFGGFGATELAARIEDAGARVVVTASGGLEPARPIDYVAIVSEALETAKTVDTVIVKARPGFPPAPAGEPGGASWVDWEAAVAGAEPADPVAVASTDPLYILYTSGTTGSPKGVVRDTGGYGAALAWSMRNIYGIGAGEVFWTASDVGWVVGHSYIVYAPLLVGATTVLYEGKPVGTPDAGAFWRVVDEHRVSVMFTAPTAIRAIRRLDPELALLGGRTTSLRALFLAGERADPETLRWIETGLDVPVVDHWWQTETGWPIAANPLGLGALPAKPGSATVPMPGYRIAVLDAAGREVPAGTEGNIAIELPLPPGTLTDIWGGGGRFADAYLSTFPGYYATGDSGRLDDDGYLSVMGRTDDVINVAGHRLSTGALEEVLAKHDAVAECAVIGVKDELKGQRAVGFVTLTAAGAGEQVGEELVALVRRHIGPVAAFRDVVLVERLPKTRSGKILRKTLRQIMDGEPYRVPATIEDPDVIDAVIQTLGERIADAPAAPTAPVTAAPPVGAA</sequence>
<dbReference type="RefSeq" id="WP_210897982.1">
    <property type="nucleotide sequence ID" value="NZ_CP071696.1"/>
</dbReference>
<dbReference type="Pfam" id="PF13193">
    <property type="entry name" value="AMP-binding_C"/>
    <property type="match status" value="1"/>
</dbReference>
<dbReference type="InterPro" id="IPR045851">
    <property type="entry name" value="AMP-bd_C_sf"/>
</dbReference>
<dbReference type="EMBL" id="CP071696">
    <property type="protein sequence ID" value="QTX04417.1"/>
    <property type="molecule type" value="Genomic_DNA"/>
</dbReference>
<evidence type="ECO:0000256" key="1">
    <source>
        <dbReference type="ARBA" id="ARBA00006432"/>
    </source>
</evidence>
<comment type="similarity">
    <text evidence="1">Belongs to the ATP-dependent AMP-binding enzyme family.</text>
</comment>
<dbReference type="PANTHER" id="PTHR43347">
    <property type="entry name" value="ACYL-COA SYNTHETASE"/>
    <property type="match status" value="1"/>
</dbReference>
<dbReference type="InterPro" id="IPR032387">
    <property type="entry name" value="ACAS_N"/>
</dbReference>
<dbReference type="InterPro" id="IPR025110">
    <property type="entry name" value="AMP-bd_C"/>
</dbReference>
<evidence type="ECO:0000259" key="3">
    <source>
        <dbReference type="Pfam" id="PF13193"/>
    </source>
</evidence>
<dbReference type="Pfam" id="PF00501">
    <property type="entry name" value="AMP-binding"/>
    <property type="match status" value="1"/>
</dbReference>
<dbReference type="AlphaFoldDB" id="A0A975INA5"/>
<feature type="domain" description="AMP-binding enzyme C-terminal" evidence="3">
    <location>
        <begin position="516"/>
        <end position="592"/>
    </location>
</feature>
<dbReference type="Proteomes" id="UP000671914">
    <property type="component" value="Chromosome"/>
</dbReference>
<dbReference type="InterPro" id="IPR042099">
    <property type="entry name" value="ANL_N_sf"/>
</dbReference>
<accession>A0A975INA5</accession>
<feature type="domain" description="Acetyl-coenzyme A synthetase N-terminal" evidence="4">
    <location>
        <begin position="8"/>
        <end position="61"/>
    </location>
</feature>
<dbReference type="GO" id="GO:0050218">
    <property type="term" value="F:propionate-CoA ligase activity"/>
    <property type="evidence" value="ECO:0007669"/>
    <property type="project" value="TreeGrafter"/>
</dbReference>
<evidence type="ECO:0000313" key="6">
    <source>
        <dbReference type="Proteomes" id="UP000671914"/>
    </source>
</evidence>
<dbReference type="Gene3D" id="3.30.300.30">
    <property type="match status" value="1"/>
</dbReference>
<evidence type="ECO:0000259" key="2">
    <source>
        <dbReference type="Pfam" id="PF00501"/>
    </source>
</evidence>
<gene>
    <name evidence="5" type="ORF">G127AT_14260</name>
</gene>
<dbReference type="PANTHER" id="PTHR43347:SF3">
    <property type="entry name" value="ACYL-COA SYNTHETASE SHORT-CHAIN FAMILY MEMBER 3, MITOCHONDRIAL"/>
    <property type="match status" value="1"/>
</dbReference>
<feature type="domain" description="AMP-dependent synthetase/ligase" evidence="2">
    <location>
        <begin position="68"/>
        <end position="450"/>
    </location>
</feature>
<dbReference type="Gene3D" id="3.40.50.12780">
    <property type="entry name" value="N-terminal domain of ligase-like"/>
    <property type="match status" value="1"/>
</dbReference>
<dbReference type="InterPro" id="IPR020845">
    <property type="entry name" value="AMP-binding_CS"/>
</dbReference>
<evidence type="ECO:0000259" key="4">
    <source>
        <dbReference type="Pfam" id="PF16177"/>
    </source>
</evidence>
<proteinExistence type="inferred from homology"/>
<dbReference type="InterPro" id="IPR000873">
    <property type="entry name" value="AMP-dep_synth/lig_dom"/>
</dbReference>
<dbReference type="PROSITE" id="PS00455">
    <property type="entry name" value="AMP_BINDING"/>
    <property type="match status" value="1"/>
</dbReference>
<name>A0A975INA5_9MICO</name>
<protein>
    <submittedName>
        <fullName evidence="5">AMP-binding protein</fullName>
    </submittedName>
</protein>